<dbReference type="EMBL" id="CBTN010000011">
    <property type="protein sequence ID" value="CDH51771.1"/>
    <property type="molecule type" value="Genomic_DNA"/>
</dbReference>
<protein>
    <recommendedName>
        <fullName evidence="10">UDP-glucose 4-epimerase</fullName>
        <ecNumber evidence="10">5.1.3.2</ecNumber>
    </recommendedName>
</protein>
<dbReference type="OrthoDB" id="9402762at2759"/>
<evidence type="ECO:0000256" key="10">
    <source>
        <dbReference type="RuleBase" id="RU366046"/>
    </source>
</evidence>
<dbReference type="GO" id="GO:0005829">
    <property type="term" value="C:cytosol"/>
    <property type="evidence" value="ECO:0007669"/>
    <property type="project" value="TreeGrafter"/>
</dbReference>
<evidence type="ECO:0000256" key="2">
    <source>
        <dbReference type="ARBA" id="ARBA00001911"/>
    </source>
</evidence>
<evidence type="ECO:0000259" key="11">
    <source>
        <dbReference type="Pfam" id="PF16363"/>
    </source>
</evidence>
<keyword evidence="6 10" id="KW-0413">Isomerase</keyword>
<evidence type="ECO:0000256" key="9">
    <source>
        <dbReference type="ARBA" id="ARBA00038238"/>
    </source>
</evidence>
<sequence>MPGNKILVTGGSGYIGSHTIIELLNEGYEVVAIDNLRNSSYEAIRRIEQITGKKVTFYKVDLLDKKALQQVFQRQSIWAVIHFAGLKAVGESTQIPLDYFHDNITGSILLMKAMKEAGVKNIVFSSSATVYGEPKVVPIPETSPTGAKNPYGHTKETIEHLVEDVCESDKEWNGALLRYFNPVGAHPSGNIGENPLGIPNNLMPFLAQVAIGRREYLSIFGNDYDTPDGTCIRDYIDVVDLAKGHIAALKKLQKDPHIGCIAYNLGTGRGQSVLDMVHAFSKAVGHELPYKLVGRRAGDVPRLVADAEKANKELGWKATKTLEETCASLWNWQTKNPKGLEDCPGDAPPESIISYL</sequence>
<evidence type="ECO:0000256" key="6">
    <source>
        <dbReference type="ARBA" id="ARBA00023235"/>
    </source>
</evidence>
<dbReference type="EC" id="5.1.3.2" evidence="10"/>
<comment type="cofactor">
    <cofactor evidence="2 10">
        <name>NAD(+)</name>
        <dbReference type="ChEBI" id="CHEBI:57540"/>
    </cofactor>
</comment>
<dbReference type="CDD" id="cd05247">
    <property type="entry name" value="UDP_G4E_1_SDR_e"/>
    <property type="match status" value="1"/>
</dbReference>
<evidence type="ECO:0000256" key="5">
    <source>
        <dbReference type="ARBA" id="ARBA00023027"/>
    </source>
</evidence>
<dbReference type="NCBIfam" id="TIGR01179">
    <property type="entry name" value="galE"/>
    <property type="match status" value="1"/>
</dbReference>
<dbReference type="SUPFAM" id="SSF51735">
    <property type="entry name" value="NAD(P)-binding Rossmann-fold domains"/>
    <property type="match status" value="1"/>
</dbReference>
<dbReference type="STRING" id="1263082.A0A068RS27"/>
<evidence type="ECO:0000313" key="13">
    <source>
        <dbReference type="Proteomes" id="UP000027586"/>
    </source>
</evidence>
<dbReference type="InterPro" id="IPR005886">
    <property type="entry name" value="UDP_G4E"/>
</dbReference>
<dbReference type="Gene3D" id="3.40.50.720">
    <property type="entry name" value="NAD(P)-binding Rossmann-like Domain"/>
    <property type="match status" value="1"/>
</dbReference>
<comment type="similarity">
    <text evidence="8">In the N-terminal section; belongs to the NAD(P)-dependent epimerase/dehydratase family.</text>
</comment>
<evidence type="ECO:0000256" key="3">
    <source>
        <dbReference type="ARBA" id="ARBA00004947"/>
    </source>
</evidence>
<accession>A0A068RS27</accession>
<dbReference type="Pfam" id="PF16363">
    <property type="entry name" value="GDP_Man_Dehyd"/>
    <property type="match status" value="1"/>
</dbReference>
<name>A0A068RS27_9FUNG</name>
<dbReference type="GO" id="GO:0003978">
    <property type="term" value="F:UDP-glucose 4-epimerase activity"/>
    <property type="evidence" value="ECO:0007669"/>
    <property type="project" value="UniProtKB-UniRule"/>
</dbReference>
<proteinExistence type="inferred from homology"/>
<comment type="function">
    <text evidence="7">Mutarotase converts alpha-aldose to the beta-anomer. It is active on D-glucose, L-arabinose, D-xylose, D-galactose, maltose and lactose.</text>
</comment>
<comment type="similarity">
    <text evidence="10">Belongs to the NAD(P)-dependent epimerase/dehydratase family.</text>
</comment>
<dbReference type="VEuPathDB" id="FungiDB:LCOR_03330.1"/>
<evidence type="ECO:0000256" key="1">
    <source>
        <dbReference type="ARBA" id="ARBA00000083"/>
    </source>
</evidence>
<dbReference type="InterPro" id="IPR036291">
    <property type="entry name" value="NAD(P)-bd_dom_sf"/>
</dbReference>
<comment type="similarity">
    <text evidence="9">In the C-terminal section; belongs to the aldose epimerase family.</text>
</comment>
<comment type="subunit">
    <text evidence="10">Homodimer.</text>
</comment>
<organism evidence="12 13">
    <name type="scientific">Lichtheimia corymbifera JMRC:FSU:9682</name>
    <dbReference type="NCBI Taxonomy" id="1263082"/>
    <lineage>
        <taxon>Eukaryota</taxon>
        <taxon>Fungi</taxon>
        <taxon>Fungi incertae sedis</taxon>
        <taxon>Mucoromycota</taxon>
        <taxon>Mucoromycotina</taxon>
        <taxon>Mucoromycetes</taxon>
        <taxon>Mucorales</taxon>
        <taxon>Lichtheimiaceae</taxon>
        <taxon>Lichtheimia</taxon>
    </lineage>
</organism>
<evidence type="ECO:0000256" key="4">
    <source>
        <dbReference type="ARBA" id="ARBA00005028"/>
    </source>
</evidence>
<keyword evidence="10" id="KW-0119">Carbohydrate metabolism</keyword>
<dbReference type="PANTHER" id="PTHR43725:SF47">
    <property type="entry name" value="UDP-GLUCOSE 4-EPIMERASE"/>
    <property type="match status" value="1"/>
</dbReference>
<dbReference type="Proteomes" id="UP000027586">
    <property type="component" value="Unassembled WGS sequence"/>
</dbReference>
<gene>
    <name evidence="12" type="ORF">LCOR_03330.1</name>
</gene>
<dbReference type="UniPathway" id="UPA00214"/>
<keyword evidence="13" id="KW-1185">Reference proteome</keyword>
<comment type="pathway">
    <text evidence="4">Carbohydrate metabolism; hexose metabolism.</text>
</comment>
<evidence type="ECO:0000313" key="12">
    <source>
        <dbReference type="EMBL" id="CDH51771.1"/>
    </source>
</evidence>
<comment type="catalytic activity">
    <reaction evidence="1 10">
        <text>UDP-alpha-D-glucose = UDP-alpha-D-galactose</text>
        <dbReference type="Rhea" id="RHEA:22168"/>
        <dbReference type="ChEBI" id="CHEBI:58885"/>
        <dbReference type="ChEBI" id="CHEBI:66914"/>
        <dbReference type="EC" id="5.1.3.2"/>
    </reaction>
</comment>
<dbReference type="GO" id="GO:0006012">
    <property type="term" value="P:galactose metabolic process"/>
    <property type="evidence" value="ECO:0007669"/>
    <property type="project" value="UniProtKB-UniPathway"/>
</dbReference>
<comment type="pathway">
    <text evidence="3 10">Carbohydrate metabolism; galactose metabolism.</text>
</comment>
<feature type="domain" description="NAD(P)-binding" evidence="11">
    <location>
        <begin position="7"/>
        <end position="327"/>
    </location>
</feature>
<reference evidence="12" key="1">
    <citation type="submission" date="2013-08" db="EMBL/GenBank/DDBJ databases">
        <title>Gene expansion shapes genome architecture in the human pathogen Lichtheimia corymbifera: an evolutionary genomics analysis in the ancient terrestrial Mucorales (Mucoromycotina).</title>
        <authorList>
            <person name="Schwartze V.U."/>
            <person name="Winter S."/>
            <person name="Shelest E."/>
            <person name="Marcet-Houben M."/>
            <person name="Horn F."/>
            <person name="Wehner S."/>
            <person name="Hoffmann K."/>
            <person name="Riege K."/>
            <person name="Sammeth M."/>
            <person name="Nowrousian M."/>
            <person name="Valiante V."/>
            <person name="Linde J."/>
            <person name="Jacobsen I.D."/>
            <person name="Marz M."/>
            <person name="Brakhage A.A."/>
            <person name="Gabaldon T."/>
            <person name="Bocker S."/>
            <person name="Voigt K."/>
        </authorList>
    </citation>
    <scope>NUCLEOTIDE SEQUENCE [LARGE SCALE GENOMIC DNA]</scope>
    <source>
        <strain evidence="12">FSU 9682</strain>
    </source>
</reference>
<dbReference type="PANTHER" id="PTHR43725">
    <property type="entry name" value="UDP-GLUCOSE 4-EPIMERASE"/>
    <property type="match status" value="1"/>
</dbReference>
<comment type="caution">
    <text evidence="12">The sequence shown here is derived from an EMBL/GenBank/DDBJ whole genome shotgun (WGS) entry which is preliminary data.</text>
</comment>
<dbReference type="NCBIfam" id="NF007956">
    <property type="entry name" value="PRK10675.1"/>
    <property type="match status" value="1"/>
</dbReference>
<keyword evidence="5 10" id="KW-0520">NAD</keyword>
<dbReference type="AlphaFoldDB" id="A0A068RS27"/>
<dbReference type="Gene3D" id="3.90.25.10">
    <property type="entry name" value="UDP-galactose 4-epimerase, domain 1"/>
    <property type="match status" value="1"/>
</dbReference>
<evidence type="ECO:0000256" key="7">
    <source>
        <dbReference type="ARBA" id="ARBA00037676"/>
    </source>
</evidence>
<evidence type="ECO:0000256" key="8">
    <source>
        <dbReference type="ARBA" id="ARBA00037955"/>
    </source>
</evidence>
<dbReference type="InterPro" id="IPR016040">
    <property type="entry name" value="NAD(P)-bd_dom"/>
</dbReference>